<reference evidence="1" key="1">
    <citation type="submission" date="2014-09" db="EMBL/GenBank/DDBJ databases">
        <authorList>
            <person name="Magalhaes I.L.F."/>
            <person name="Oliveira U."/>
            <person name="Santos F.R."/>
            <person name="Vidigal T.H.D.A."/>
            <person name="Brescovit A.D."/>
            <person name="Santos A.J."/>
        </authorList>
    </citation>
    <scope>NUCLEOTIDE SEQUENCE</scope>
    <source>
        <tissue evidence="1">Shoot tissue taken approximately 20 cm above the soil surface</tissue>
    </source>
</reference>
<sequence length="51" mass="5994">MRKLFSTVHSMALTEPAHSLLPRILTKSIERDKYLLRARYATNKLLKVRLL</sequence>
<dbReference type="EMBL" id="GBRH01275430">
    <property type="protein sequence ID" value="JAD22465.1"/>
    <property type="molecule type" value="Transcribed_RNA"/>
</dbReference>
<protein>
    <submittedName>
        <fullName evidence="1">Uncharacterized protein</fullName>
    </submittedName>
</protein>
<dbReference type="AlphaFoldDB" id="A0A0A8YAK2"/>
<reference evidence="1" key="2">
    <citation type="journal article" date="2015" name="Data Brief">
        <title>Shoot transcriptome of the giant reed, Arundo donax.</title>
        <authorList>
            <person name="Barrero R.A."/>
            <person name="Guerrero F.D."/>
            <person name="Moolhuijzen P."/>
            <person name="Goolsby J.A."/>
            <person name="Tidwell J."/>
            <person name="Bellgard S.E."/>
            <person name="Bellgard M.I."/>
        </authorList>
    </citation>
    <scope>NUCLEOTIDE SEQUENCE</scope>
    <source>
        <tissue evidence="1">Shoot tissue taken approximately 20 cm above the soil surface</tissue>
    </source>
</reference>
<proteinExistence type="predicted"/>
<name>A0A0A8YAK2_ARUDO</name>
<accession>A0A0A8YAK2</accession>
<evidence type="ECO:0000313" key="1">
    <source>
        <dbReference type="EMBL" id="JAD22465.1"/>
    </source>
</evidence>
<organism evidence="1">
    <name type="scientific">Arundo donax</name>
    <name type="common">Giant reed</name>
    <name type="synonym">Donax arundinaceus</name>
    <dbReference type="NCBI Taxonomy" id="35708"/>
    <lineage>
        <taxon>Eukaryota</taxon>
        <taxon>Viridiplantae</taxon>
        <taxon>Streptophyta</taxon>
        <taxon>Embryophyta</taxon>
        <taxon>Tracheophyta</taxon>
        <taxon>Spermatophyta</taxon>
        <taxon>Magnoliopsida</taxon>
        <taxon>Liliopsida</taxon>
        <taxon>Poales</taxon>
        <taxon>Poaceae</taxon>
        <taxon>PACMAD clade</taxon>
        <taxon>Arundinoideae</taxon>
        <taxon>Arundineae</taxon>
        <taxon>Arundo</taxon>
    </lineage>
</organism>